<evidence type="ECO:0000256" key="2">
    <source>
        <dbReference type="ARBA" id="ARBA00022670"/>
    </source>
</evidence>
<proteinExistence type="inferred from homology"/>
<dbReference type="InterPro" id="IPR038765">
    <property type="entry name" value="Papain-like_cys_pep_sf"/>
</dbReference>
<dbReference type="Gene3D" id="3.90.70.10">
    <property type="entry name" value="Cysteine proteinases"/>
    <property type="match status" value="1"/>
</dbReference>
<feature type="signal peptide" evidence="5">
    <location>
        <begin position="1"/>
        <end position="27"/>
    </location>
</feature>
<reference evidence="7" key="1">
    <citation type="submission" date="2022-11" db="EMBL/GenBank/DDBJ databases">
        <authorList>
            <person name="Hyden B.L."/>
            <person name="Feng K."/>
            <person name="Yates T."/>
            <person name="Jawdy S."/>
            <person name="Smart L.B."/>
            <person name="Muchero W."/>
        </authorList>
    </citation>
    <scope>NUCLEOTIDE SEQUENCE</scope>
    <source>
        <tissue evidence="7">Shoot tip</tissue>
    </source>
</reference>
<feature type="chain" id="PRO_5040293603" evidence="5">
    <location>
        <begin position="28"/>
        <end position="271"/>
    </location>
</feature>
<dbReference type="AlphaFoldDB" id="A0A9Q0PDJ7"/>
<dbReference type="InterPro" id="IPR013128">
    <property type="entry name" value="Peptidase_C1A"/>
</dbReference>
<name>A0A9Q0PDJ7_SALPP</name>
<dbReference type="OrthoDB" id="190265at2759"/>
<evidence type="ECO:0000256" key="1">
    <source>
        <dbReference type="ARBA" id="ARBA00008455"/>
    </source>
</evidence>
<dbReference type="PANTHER" id="PTHR12411">
    <property type="entry name" value="CYSTEINE PROTEASE FAMILY C1-RELATED"/>
    <property type="match status" value="1"/>
</dbReference>
<evidence type="ECO:0000256" key="3">
    <source>
        <dbReference type="ARBA" id="ARBA00022801"/>
    </source>
</evidence>
<reference evidence="7" key="2">
    <citation type="journal article" date="2023" name="Int. J. Mol. Sci.">
        <title>De Novo Assembly and Annotation of 11 Diverse Shrub Willow (Salix) Genomes Reveals Novel Gene Organization in Sex-Linked Regions.</title>
        <authorList>
            <person name="Hyden B."/>
            <person name="Feng K."/>
            <person name="Yates T.B."/>
            <person name="Jawdy S."/>
            <person name="Cereghino C."/>
            <person name="Smart L.B."/>
            <person name="Muchero W."/>
        </authorList>
    </citation>
    <scope>NUCLEOTIDE SEQUENCE</scope>
    <source>
        <tissue evidence="7">Shoot tip</tissue>
    </source>
</reference>
<dbReference type="InterPro" id="IPR000668">
    <property type="entry name" value="Peptidase_C1A_C"/>
</dbReference>
<feature type="domain" description="Peptidase C1A papain C-terminal" evidence="6">
    <location>
        <begin position="94"/>
        <end position="269"/>
    </location>
</feature>
<evidence type="ECO:0000256" key="5">
    <source>
        <dbReference type="SAM" id="SignalP"/>
    </source>
</evidence>
<accession>A0A9Q0PDJ7</accession>
<dbReference type="GO" id="GO:0006508">
    <property type="term" value="P:proteolysis"/>
    <property type="evidence" value="ECO:0007669"/>
    <property type="project" value="UniProtKB-KW"/>
</dbReference>
<dbReference type="SMART" id="SM00645">
    <property type="entry name" value="Pept_C1"/>
    <property type="match status" value="1"/>
</dbReference>
<keyword evidence="3" id="KW-0378">Hydrolase</keyword>
<dbReference type="Proteomes" id="UP001151532">
    <property type="component" value="Chromosome 2"/>
</dbReference>
<keyword evidence="4" id="KW-0788">Thiol protease</keyword>
<evidence type="ECO:0000259" key="6">
    <source>
        <dbReference type="SMART" id="SM00645"/>
    </source>
</evidence>
<dbReference type="Pfam" id="PF00112">
    <property type="entry name" value="Peptidase_C1"/>
    <property type="match status" value="1"/>
</dbReference>
<comment type="caution">
    <text evidence="7">The sequence shown here is derived from an EMBL/GenBank/DDBJ whole genome shotgun (WGS) entry which is preliminary data.</text>
</comment>
<evidence type="ECO:0000313" key="7">
    <source>
        <dbReference type="EMBL" id="KAJ6686305.1"/>
    </source>
</evidence>
<keyword evidence="8" id="KW-1185">Reference proteome</keyword>
<protein>
    <submittedName>
        <fullName evidence="7">CYSTEINE PROTEASE FAMILY C1-RELATED</fullName>
    </submittedName>
</protein>
<evidence type="ECO:0000313" key="8">
    <source>
        <dbReference type="Proteomes" id="UP001151532"/>
    </source>
</evidence>
<evidence type="ECO:0000256" key="4">
    <source>
        <dbReference type="ARBA" id="ARBA00022807"/>
    </source>
</evidence>
<dbReference type="EMBL" id="JAPFFK010000019">
    <property type="protein sequence ID" value="KAJ6686305.1"/>
    <property type="molecule type" value="Genomic_DNA"/>
</dbReference>
<gene>
    <name evidence="7" type="ORF">OIU79_016147</name>
</gene>
<keyword evidence="2 7" id="KW-0645">Protease</keyword>
<dbReference type="SUPFAM" id="SSF54001">
    <property type="entry name" value="Cysteine proteinases"/>
    <property type="match status" value="1"/>
</dbReference>
<comment type="similarity">
    <text evidence="1">Belongs to the peptidase C1 family.</text>
</comment>
<keyword evidence="5" id="KW-0732">Signal</keyword>
<sequence length="271" mass="30352">METSLCFSPLLLLLLGAIFSFHSPVIAEETVSDLKLNSRILQDSIIKKVNENPKAGWKATMNRYPIQVSSWSQTNAKRGTEGNSCNKSSKILEIAERIRCQNSLAAGHCGSCWAFGAVESLSDRFCIHYGMNISLSVNDLLSCCGFLCGRGCDGGYTISAWRYFVHHGVVTEECDPYFDDIGCSHPGCEPGYPTPKCVRKCVNKNQLWKKSKHYGVKPYRIDSDPNSIMAEIYKNGPVEVAFTVYEVKMCLFHYLFLARLTFDMVENNLLP</sequence>
<dbReference type="GO" id="GO:0008234">
    <property type="term" value="F:cysteine-type peptidase activity"/>
    <property type="evidence" value="ECO:0007669"/>
    <property type="project" value="UniProtKB-KW"/>
</dbReference>
<organism evidence="7 8">
    <name type="scientific">Salix purpurea</name>
    <name type="common">Purple osier willow</name>
    <dbReference type="NCBI Taxonomy" id="77065"/>
    <lineage>
        <taxon>Eukaryota</taxon>
        <taxon>Viridiplantae</taxon>
        <taxon>Streptophyta</taxon>
        <taxon>Embryophyta</taxon>
        <taxon>Tracheophyta</taxon>
        <taxon>Spermatophyta</taxon>
        <taxon>Magnoliopsida</taxon>
        <taxon>eudicotyledons</taxon>
        <taxon>Gunneridae</taxon>
        <taxon>Pentapetalae</taxon>
        <taxon>rosids</taxon>
        <taxon>fabids</taxon>
        <taxon>Malpighiales</taxon>
        <taxon>Salicaceae</taxon>
        <taxon>Saliceae</taxon>
        <taxon>Salix</taxon>
    </lineage>
</organism>